<accession>A0AA88W8T7</accession>
<protein>
    <submittedName>
        <fullName evidence="1">Uncharacterized protein</fullName>
    </submittedName>
</protein>
<dbReference type="EMBL" id="JAVXUP010000918">
    <property type="protein sequence ID" value="KAK3018770.1"/>
    <property type="molecule type" value="Genomic_DNA"/>
</dbReference>
<dbReference type="Proteomes" id="UP001188597">
    <property type="component" value="Unassembled WGS sequence"/>
</dbReference>
<organism evidence="1 2">
    <name type="scientific">Escallonia herrerae</name>
    <dbReference type="NCBI Taxonomy" id="1293975"/>
    <lineage>
        <taxon>Eukaryota</taxon>
        <taxon>Viridiplantae</taxon>
        <taxon>Streptophyta</taxon>
        <taxon>Embryophyta</taxon>
        <taxon>Tracheophyta</taxon>
        <taxon>Spermatophyta</taxon>
        <taxon>Magnoliopsida</taxon>
        <taxon>eudicotyledons</taxon>
        <taxon>Gunneridae</taxon>
        <taxon>Pentapetalae</taxon>
        <taxon>asterids</taxon>
        <taxon>campanulids</taxon>
        <taxon>Escalloniales</taxon>
        <taxon>Escalloniaceae</taxon>
        <taxon>Escallonia</taxon>
    </lineage>
</organism>
<keyword evidence="2" id="KW-1185">Reference proteome</keyword>
<reference evidence="1" key="1">
    <citation type="submission" date="2022-12" db="EMBL/GenBank/DDBJ databases">
        <title>Draft genome assemblies for two species of Escallonia (Escalloniales).</title>
        <authorList>
            <person name="Chanderbali A."/>
            <person name="Dervinis C."/>
            <person name="Anghel I."/>
            <person name="Soltis D."/>
            <person name="Soltis P."/>
            <person name="Zapata F."/>
        </authorList>
    </citation>
    <scope>NUCLEOTIDE SEQUENCE</scope>
    <source>
        <strain evidence="1">UCBG64.0493</strain>
        <tissue evidence="1">Leaf</tissue>
    </source>
</reference>
<evidence type="ECO:0000313" key="1">
    <source>
        <dbReference type="EMBL" id="KAK3018770.1"/>
    </source>
</evidence>
<dbReference type="AlphaFoldDB" id="A0AA88W8T7"/>
<gene>
    <name evidence="1" type="ORF">RJ639_003317</name>
</gene>
<sequence length="199" mass="22173">MTSHANTGSIGVKCKGLAAEVHILKLFLIIPRRILNSKVYIGGVGARGIGEDPSCGFPNIDTKSLGLLQCVFPHKVLFFWFIKFGHHLHCSVKENNNTANFAKFNVKTWKEWYLIDKEVSENTRTIDNNVNSRPSKLFKADNLHFVYPSKVKGVELIFVRRVETVGGMKQFPSWSSSPAFAAASASAVARNLSKEYEIA</sequence>
<name>A0AA88W8T7_9ASTE</name>
<evidence type="ECO:0000313" key="2">
    <source>
        <dbReference type="Proteomes" id="UP001188597"/>
    </source>
</evidence>
<comment type="caution">
    <text evidence="1">The sequence shown here is derived from an EMBL/GenBank/DDBJ whole genome shotgun (WGS) entry which is preliminary data.</text>
</comment>
<proteinExistence type="predicted"/>